<dbReference type="Pfam" id="PF09709">
    <property type="entry name" value="Cas_Csd1"/>
    <property type="match status" value="1"/>
</dbReference>
<dbReference type="NCBIfam" id="TIGR01863">
    <property type="entry name" value="cas_Csd1"/>
    <property type="match status" value="1"/>
</dbReference>
<dbReference type="CDD" id="cd09757">
    <property type="entry name" value="Cas8c_I-C"/>
    <property type="match status" value="1"/>
</dbReference>
<dbReference type="Proteomes" id="UP000524321">
    <property type="component" value="Unassembled WGS sequence"/>
</dbReference>
<proteinExistence type="predicted"/>
<evidence type="ECO:0000313" key="2">
    <source>
        <dbReference type="Proteomes" id="UP000524321"/>
    </source>
</evidence>
<gene>
    <name evidence="1" type="primary">cas8c</name>
    <name evidence="1" type="ORF">HUV05_05890</name>
</gene>
<organism evidence="1 2">
    <name type="scientific">Phocaeicola vulgatus</name>
    <name type="common">Bacteroides vulgatus</name>
    <dbReference type="NCBI Taxonomy" id="821"/>
    <lineage>
        <taxon>Bacteria</taxon>
        <taxon>Pseudomonadati</taxon>
        <taxon>Bacteroidota</taxon>
        <taxon>Bacteroidia</taxon>
        <taxon>Bacteroidales</taxon>
        <taxon>Bacteroidaceae</taxon>
        <taxon>Phocaeicola</taxon>
    </lineage>
</organism>
<evidence type="ECO:0000313" key="1">
    <source>
        <dbReference type="EMBL" id="NVB73061.1"/>
    </source>
</evidence>
<reference evidence="1 2" key="2">
    <citation type="submission" date="2020-07" db="EMBL/GenBank/DDBJ databases">
        <title>Bacterial metabolism rescues the inhibition of intestinal drug absorption by food and drug additives.</title>
        <authorList>
            <person name="Zou L."/>
            <person name="Spanogiannopoulos P."/>
            <person name="Chien H.-C."/>
            <person name="Pieper L.M."/>
            <person name="Cai W."/>
            <person name="Khuri N."/>
            <person name="Pottel J."/>
            <person name="Vora B."/>
            <person name="Ni Z."/>
            <person name="Tsakalozou E."/>
            <person name="Zhang W."/>
            <person name="Shoichet B.K."/>
            <person name="Giacomini K.M."/>
            <person name="Turnbaugh P.J."/>
        </authorList>
    </citation>
    <scope>NUCLEOTIDE SEQUENCE [LARGE SCALE GENOMIC DNA]</scope>
    <source>
        <strain evidence="1 2">B33</strain>
    </source>
</reference>
<dbReference type="RefSeq" id="WP_057279326.1">
    <property type="nucleotide sequence ID" value="NZ_CAXTQT010000054.1"/>
</dbReference>
<accession>A0A174NHM8</accession>
<dbReference type="InterPro" id="IPR010144">
    <property type="entry name" value="CRISPR-assoc_prot_Csd1-typ"/>
</dbReference>
<dbReference type="AlphaFoldDB" id="A0A174NHM8"/>
<protein>
    <submittedName>
        <fullName evidence="1">Type I-C CRISPR-associated protein Cas8c/Csd1</fullName>
    </submittedName>
</protein>
<sequence>MILKALYDYYHRSGDDVAPFGLEYKEIGFIIVIDKYGKFLRFEDRRIDKKSAQRFLVKKSVSRSSAPVANYLYDNCKYVFGYSDKGDMEKIRKYFEVFKAKVKDIYDAFPDNEDIKAVYAFYQQDHSFIVGAMQKDSLWDDIAKNLNKKYSTFSFLIEGDTKIVASKRELINLFDENHGVAGNLCLITGRYSKVVEITTATKILGSQETAKLVAFQVNSGYDSYGKSKGYNAPISEEAEFAYTTALNHLLRSDSHNKFMVGSRTYLFWASSNSEASKESENSLFSLLGRIEEENDDSNRRIKLVYDTFQSIYNGKLSANDDDKFFILGLAPNSARIAVVYWNEMPLREFAGLISKHFTDMEMVDTRKDKKPYVGLHSILGNVTLGGKSSDATPNLPDAVVRSIFQGLPYPASLFQACIRRIRAEQSVNIVRAAIIKAYLNRLNENNNHKKLDVMLDKENQNQGYLCGRLFAVLDKIQEDANGIHSIRERYMNAASATPSMVFATVLNLSTHHIEKLNPGGQVFYEKLKQEIISKLDAKGFPPHLNLQDQGRFFVGYYHQRQDLFMSKENKEME</sequence>
<reference evidence="1 2" key="1">
    <citation type="submission" date="2020-04" db="EMBL/GenBank/DDBJ databases">
        <authorList>
            <person name="Pieper L."/>
        </authorList>
    </citation>
    <scope>NUCLEOTIDE SEQUENCE [LARGE SCALE GENOMIC DNA]</scope>
    <source>
        <strain evidence="1 2">B33</strain>
    </source>
</reference>
<comment type="caution">
    <text evidence="1">The sequence shown here is derived from an EMBL/GenBank/DDBJ whole genome shotgun (WGS) entry which is preliminary data.</text>
</comment>
<name>A0A174NHM8_PHOVU</name>
<dbReference type="EMBL" id="JABWDJ010000016">
    <property type="protein sequence ID" value="NVB73061.1"/>
    <property type="molecule type" value="Genomic_DNA"/>
</dbReference>